<keyword evidence="1" id="KW-0238">DNA-binding</keyword>
<dbReference type="Pfam" id="PF02311">
    <property type="entry name" value="AraC_binding"/>
    <property type="match status" value="1"/>
</dbReference>
<dbReference type="EMBL" id="DXBB01000128">
    <property type="protein sequence ID" value="HIZ73568.1"/>
    <property type="molecule type" value="Genomic_DNA"/>
</dbReference>
<gene>
    <name evidence="3" type="ORF">H9964_08310</name>
</gene>
<dbReference type="AlphaFoldDB" id="A0A9D2K0R4"/>
<evidence type="ECO:0000259" key="2">
    <source>
        <dbReference type="Pfam" id="PF02311"/>
    </source>
</evidence>
<protein>
    <submittedName>
        <fullName evidence="3">AraC family ligand binding domain-containing protein</fullName>
    </submittedName>
</protein>
<dbReference type="GO" id="GO:0003677">
    <property type="term" value="F:DNA binding"/>
    <property type="evidence" value="ECO:0007669"/>
    <property type="project" value="UniProtKB-KW"/>
</dbReference>
<accession>A0A9D2K0R4</accession>
<dbReference type="Gene3D" id="2.60.120.10">
    <property type="entry name" value="Jelly Rolls"/>
    <property type="match status" value="1"/>
</dbReference>
<dbReference type="GO" id="GO:0006355">
    <property type="term" value="P:regulation of DNA-templated transcription"/>
    <property type="evidence" value="ECO:0007669"/>
    <property type="project" value="InterPro"/>
</dbReference>
<sequence length="142" mass="16548">MKTDHTRDKKEGQIQDERARDYASRFKTERYLTDGFCLHFHRNTELYCINRGQVSVLINGENRVLSDGQACVINRLESHSYEVEEPADITDFHVGVQYMDIFYRVYPQNEPARWLTDAAFNEEHLYPILKSVREQGDAMGGA</sequence>
<dbReference type="InterPro" id="IPR014710">
    <property type="entry name" value="RmlC-like_jellyroll"/>
</dbReference>
<proteinExistence type="predicted"/>
<organism evidence="3 4">
    <name type="scientific">Candidatus Gallimonas intestinavium</name>
    <dbReference type="NCBI Taxonomy" id="2838603"/>
    <lineage>
        <taxon>Bacteria</taxon>
        <taxon>Bacillati</taxon>
        <taxon>Bacillota</taxon>
        <taxon>Clostridia</taxon>
        <taxon>Candidatus Gallimonas</taxon>
    </lineage>
</organism>
<dbReference type="InterPro" id="IPR003313">
    <property type="entry name" value="AraC-bd"/>
</dbReference>
<dbReference type="SUPFAM" id="SSF51182">
    <property type="entry name" value="RmlC-like cupins"/>
    <property type="match status" value="1"/>
</dbReference>
<evidence type="ECO:0000313" key="4">
    <source>
        <dbReference type="Proteomes" id="UP000824102"/>
    </source>
</evidence>
<reference evidence="3" key="1">
    <citation type="journal article" date="2021" name="PeerJ">
        <title>Extensive microbial diversity within the chicken gut microbiome revealed by metagenomics and culture.</title>
        <authorList>
            <person name="Gilroy R."/>
            <person name="Ravi A."/>
            <person name="Getino M."/>
            <person name="Pursley I."/>
            <person name="Horton D.L."/>
            <person name="Alikhan N.F."/>
            <person name="Baker D."/>
            <person name="Gharbi K."/>
            <person name="Hall N."/>
            <person name="Watson M."/>
            <person name="Adriaenssens E.M."/>
            <person name="Foster-Nyarko E."/>
            <person name="Jarju S."/>
            <person name="Secka A."/>
            <person name="Antonio M."/>
            <person name="Oren A."/>
            <person name="Chaudhuri R.R."/>
            <person name="La Ragione R."/>
            <person name="Hildebrand F."/>
            <person name="Pallen M.J."/>
        </authorList>
    </citation>
    <scope>NUCLEOTIDE SEQUENCE</scope>
    <source>
        <strain evidence="3">ChiW7-2402</strain>
    </source>
</reference>
<comment type="caution">
    <text evidence="3">The sequence shown here is derived from an EMBL/GenBank/DDBJ whole genome shotgun (WGS) entry which is preliminary data.</text>
</comment>
<evidence type="ECO:0000256" key="1">
    <source>
        <dbReference type="ARBA" id="ARBA00023125"/>
    </source>
</evidence>
<dbReference type="Proteomes" id="UP000824102">
    <property type="component" value="Unassembled WGS sequence"/>
</dbReference>
<evidence type="ECO:0000313" key="3">
    <source>
        <dbReference type="EMBL" id="HIZ73568.1"/>
    </source>
</evidence>
<feature type="domain" description="AraC-type arabinose-binding/dimerisation" evidence="2">
    <location>
        <begin position="28"/>
        <end position="96"/>
    </location>
</feature>
<reference evidence="3" key="2">
    <citation type="submission" date="2021-04" db="EMBL/GenBank/DDBJ databases">
        <authorList>
            <person name="Gilroy R."/>
        </authorList>
    </citation>
    <scope>NUCLEOTIDE SEQUENCE</scope>
    <source>
        <strain evidence="3">ChiW7-2402</strain>
    </source>
</reference>
<name>A0A9D2K0R4_9FIRM</name>
<dbReference type="InterPro" id="IPR011051">
    <property type="entry name" value="RmlC_Cupin_sf"/>
</dbReference>